<dbReference type="PANTHER" id="PTHR11552:SF147">
    <property type="entry name" value="CHOLINE DEHYDROGENASE, MITOCHONDRIAL"/>
    <property type="match status" value="1"/>
</dbReference>
<comment type="caution">
    <text evidence="7">The sequence shown here is derived from an EMBL/GenBank/DDBJ whole genome shotgun (WGS) entry which is preliminary data.</text>
</comment>
<dbReference type="RefSeq" id="XP_047778856.1">
    <property type="nucleotide sequence ID" value="XM_047925704.1"/>
</dbReference>
<dbReference type="PROSITE" id="PS00624">
    <property type="entry name" value="GMC_OXRED_2"/>
    <property type="match status" value="1"/>
</dbReference>
<dbReference type="Pfam" id="PF05199">
    <property type="entry name" value="GMC_oxred_C"/>
    <property type="match status" value="1"/>
</dbReference>
<comment type="cofactor">
    <cofactor evidence="1">
        <name>FAD</name>
        <dbReference type="ChEBI" id="CHEBI:57692"/>
    </cofactor>
</comment>
<dbReference type="InterPro" id="IPR000172">
    <property type="entry name" value="GMC_OxRdtase_N"/>
</dbReference>
<evidence type="ECO:0000256" key="3">
    <source>
        <dbReference type="ARBA" id="ARBA00022630"/>
    </source>
</evidence>
<gene>
    <name evidence="7" type="ORF">C8Q71DRAFT_796827</name>
</gene>
<keyword evidence="8" id="KW-1185">Reference proteome</keyword>
<evidence type="ECO:0000259" key="6">
    <source>
        <dbReference type="PROSITE" id="PS00624"/>
    </source>
</evidence>
<dbReference type="Gene3D" id="3.30.560.10">
    <property type="entry name" value="Glucose Oxidase, domain 3"/>
    <property type="match status" value="1"/>
</dbReference>
<keyword evidence="3" id="KW-0285">Flavoprotein</keyword>
<dbReference type="InterPro" id="IPR036188">
    <property type="entry name" value="FAD/NAD-bd_sf"/>
</dbReference>
<dbReference type="EMBL" id="JADCUA010000010">
    <property type="protein sequence ID" value="KAH9836618.1"/>
    <property type="molecule type" value="Genomic_DNA"/>
</dbReference>
<keyword evidence="4" id="KW-0274">FAD</keyword>
<sequence>MGSSHSRSIVSDPERFASRIPHEPGGIPQWRQYDYIIVGGGTAGCVLASRLSEDPLNTVLLIEAGKSHEGDLLSRIPLAYTKMFRTSVDWSYETTPQKTMYDRRICWHRGKLLGGSSSLNSMIYHRCSPEDFDEWEKLGAKGWSYAAIRPYFDKAERYCPSSQYPEVKRDEHGSSGPWAITHNVQAAITDAAIETCKAMGLPYNPDMNSPRGTMGVGPFVGHIDKKGKRSSSATAYLTQAVLARPNLTIAVETMVEKIIFAHAPDVEPRAVAVEVSKGRGSPRYRADATREIILCGGAIASPQLLLLSGIGPEDELQQLDIPVVQDLPFVGKDFTDHIASGPLCFRAKPAATWDHYTSRVPGALALLRWFLTGGGPLAALGSPSGAFLRSDDPRIAVRSELAESRATKNMTSGPGAPDLELVWAPVCFSVDNGIVVPVPGASGITMGAVCLKPESTGHITLSSKSIWDTPVVEANYFQSASDMNVVLRGTRFLLQIARTEPLASLLEITNPVDQSDAFWPGHADPDKASYAPLWAWIRRNAEPTFHAVSTARIGRDRETSVVDPELRVHGIRCLRVVDASVFPSQVSGHPVAVVIAIAEKAADLIKSSAR</sequence>
<name>A0ABQ8KFR7_9APHY</name>
<feature type="compositionally biased region" description="Basic and acidic residues" evidence="5">
    <location>
        <begin position="12"/>
        <end position="22"/>
    </location>
</feature>
<dbReference type="Gene3D" id="3.50.50.60">
    <property type="entry name" value="FAD/NAD(P)-binding domain"/>
    <property type="match status" value="1"/>
</dbReference>
<organism evidence="7 8">
    <name type="scientific">Rhodofomes roseus</name>
    <dbReference type="NCBI Taxonomy" id="34475"/>
    <lineage>
        <taxon>Eukaryota</taxon>
        <taxon>Fungi</taxon>
        <taxon>Dikarya</taxon>
        <taxon>Basidiomycota</taxon>
        <taxon>Agaricomycotina</taxon>
        <taxon>Agaricomycetes</taxon>
        <taxon>Polyporales</taxon>
        <taxon>Rhodofomes</taxon>
    </lineage>
</organism>
<evidence type="ECO:0000313" key="7">
    <source>
        <dbReference type="EMBL" id="KAH9836618.1"/>
    </source>
</evidence>
<dbReference type="InterPro" id="IPR012132">
    <property type="entry name" value="GMC_OxRdtase"/>
</dbReference>
<evidence type="ECO:0000256" key="4">
    <source>
        <dbReference type="ARBA" id="ARBA00022827"/>
    </source>
</evidence>
<dbReference type="SUPFAM" id="SSF51905">
    <property type="entry name" value="FAD/NAD(P)-binding domain"/>
    <property type="match status" value="1"/>
</dbReference>
<proteinExistence type="inferred from homology"/>
<dbReference type="Pfam" id="PF00732">
    <property type="entry name" value="GMC_oxred_N"/>
    <property type="match status" value="1"/>
</dbReference>
<reference evidence="7 8" key="1">
    <citation type="journal article" date="2021" name="Environ. Microbiol.">
        <title>Gene family expansions and transcriptome signatures uncover fungal adaptations to wood decay.</title>
        <authorList>
            <person name="Hage H."/>
            <person name="Miyauchi S."/>
            <person name="Viragh M."/>
            <person name="Drula E."/>
            <person name="Min B."/>
            <person name="Chaduli D."/>
            <person name="Navarro D."/>
            <person name="Favel A."/>
            <person name="Norest M."/>
            <person name="Lesage-Meessen L."/>
            <person name="Balint B."/>
            <person name="Merenyi Z."/>
            <person name="de Eugenio L."/>
            <person name="Morin E."/>
            <person name="Martinez A.T."/>
            <person name="Baldrian P."/>
            <person name="Stursova M."/>
            <person name="Martinez M.J."/>
            <person name="Novotny C."/>
            <person name="Magnuson J.K."/>
            <person name="Spatafora J.W."/>
            <person name="Maurice S."/>
            <person name="Pangilinan J."/>
            <person name="Andreopoulos W."/>
            <person name="LaButti K."/>
            <person name="Hundley H."/>
            <person name="Na H."/>
            <person name="Kuo A."/>
            <person name="Barry K."/>
            <person name="Lipzen A."/>
            <person name="Henrissat B."/>
            <person name="Riley R."/>
            <person name="Ahrendt S."/>
            <person name="Nagy L.G."/>
            <person name="Grigoriev I.V."/>
            <person name="Martin F."/>
            <person name="Rosso M.N."/>
        </authorList>
    </citation>
    <scope>NUCLEOTIDE SEQUENCE [LARGE SCALE GENOMIC DNA]</scope>
    <source>
        <strain evidence="7 8">CIRM-BRFM 1785</strain>
    </source>
</reference>
<evidence type="ECO:0000256" key="1">
    <source>
        <dbReference type="ARBA" id="ARBA00001974"/>
    </source>
</evidence>
<evidence type="ECO:0000313" key="8">
    <source>
        <dbReference type="Proteomes" id="UP000814176"/>
    </source>
</evidence>
<dbReference type="PANTHER" id="PTHR11552">
    <property type="entry name" value="GLUCOSE-METHANOL-CHOLINE GMC OXIDOREDUCTASE"/>
    <property type="match status" value="1"/>
</dbReference>
<comment type="similarity">
    <text evidence="2">Belongs to the GMC oxidoreductase family.</text>
</comment>
<evidence type="ECO:0000256" key="2">
    <source>
        <dbReference type="ARBA" id="ARBA00010790"/>
    </source>
</evidence>
<dbReference type="SUPFAM" id="SSF54373">
    <property type="entry name" value="FAD-linked reductases, C-terminal domain"/>
    <property type="match status" value="1"/>
</dbReference>
<dbReference type="PIRSF" id="PIRSF000137">
    <property type="entry name" value="Alcohol_oxidase"/>
    <property type="match status" value="1"/>
</dbReference>
<accession>A0ABQ8KFR7</accession>
<evidence type="ECO:0000256" key="5">
    <source>
        <dbReference type="SAM" id="MobiDB-lite"/>
    </source>
</evidence>
<dbReference type="InterPro" id="IPR007867">
    <property type="entry name" value="GMC_OxRtase_C"/>
</dbReference>
<dbReference type="GeneID" id="72006436"/>
<feature type="region of interest" description="Disordered" evidence="5">
    <location>
        <begin position="1"/>
        <end position="23"/>
    </location>
</feature>
<protein>
    <submittedName>
        <fullName evidence="7">GMC oxidoreductase</fullName>
    </submittedName>
</protein>
<dbReference type="Proteomes" id="UP000814176">
    <property type="component" value="Unassembled WGS sequence"/>
</dbReference>
<feature type="domain" description="Glucose-methanol-choline oxidoreductase N-terminal" evidence="6">
    <location>
        <begin position="297"/>
        <end position="311"/>
    </location>
</feature>